<gene>
    <name evidence="2" type="ORF">BAR24066_05495</name>
    <name evidence="3" type="ORF">OHZ10_32090</name>
</gene>
<protein>
    <submittedName>
        <fullName evidence="2">Uncharacterized protein</fullName>
    </submittedName>
</protein>
<evidence type="ECO:0000313" key="5">
    <source>
        <dbReference type="Proteomes" id="UP001448498"/>
    </source>
</evidence>
<keyword evidence="1" id="KW-0812">Transmembrane</keyword>
<dbReference type="EMBL" id="CP109822">
    <property type="protein sequence ID" value="XAE51123.1"/>
    <property type="molecule type" value="Genomic_DNA"/>
</dbReference>
<proteinExistence type="predicted"/>
<feature type="transmembrane region" description="Helical" evidence="1">
    <location>
        <begin position="12"/>
        <end position="34"/>
    </location>
</feature>
<dbReference type="Proteomes" id="UP001448498">
    <property type="component" value="Chromosome 3"/>
</dbReference>
<name>A0A9Q9SN46_9BURK</name>
<dbReference type="AlphaFoldDB" id="A0A9Q9SN46"/>
<evidence type="ECO:0000313" key="4">
    <source>
        <dbReference type="Proteomes" id="UP000494172"/>
    </source>
</evidence>
<evidence type="ECO:0000313" key="3">
    <source>
        <dbReference type="EMBL" id="XAE51123.1"/>
    </source>
</evidence>
<reference evidence="3 5" key="2">
    <citation type="submission" date="2022-10" db="EMBL/GenBank/DDBJ databases">
        <title>Genomic of Burkholderia cepacia PN-1.</title>
        <authorList>
            <person name="Yang Y."/>
            <person name="Guan H."/>
            <person name="Huang J."/>
        </authorList>
    </citation>
    <scope>NUCLEOTIDE SEQUENCE [LARGE SCALE GENOMIC DNA]</scope>
    <source>
        <strain evidence="3 5">PN-1</strain>
    </source>
</reference>
<keyword evidence="1" id="KW-0472">Membrane</keyword>
<reference evidence="2 4" key="1">
    <citation type="submission" date="2019-09" db="EMBL/GenBank/DDBJ databases">
        <authorList>
            <person name="Depoorter E."/>
        </authorList>
    </citation>
    <scope>NUCLEOTIDE SEQUENCE [LARGE SCALE GENOMIC DNA]</scope>
    <source>
        <strain evidence="2">LMG 24066</strain>
    </source>
</reference>
<feature type="transmembrane region" description="Helical" evidence="1">
    <location>
        <begin position="40"/>
        <end position="61"/>
    </location>
</feature>
<evidence type="ECO:0000256" key="1">
    <source>
        <dbReference type="SAM" id="Phobius"/>
    </source>
</evidence>
<evidence type="ECO:0000313" key="2">
    <source>
        <dbReference type="EMBL" id="VWC15114.1"/>
    </source>
</evidence>
<accession>A0A9Q9SN46</accession>
<sequence length="116" mass="12741">MAPSTTGRWRAYLLIAALAGMFIQCFVLVSLLAWRVPESFFTTMTFRFWIVVAVATAILSARKLAGAAFKAAVACGYVRVTGIDRRTVVVSSDCAYRRLVVLHIRLNGNRYGGVHG</sequence>
<organism evidence="2 4">
    <name type="scientific">Burkholderia arboris</name>
    <dbReference type="NCBI Taxonomy" id="488730"/>
    <lineage>
        <taxon>Bacteria</taxon>
        <taxon>Pseudomonadati</taxon>
        <taxon>Pseudomonadota</taxon>
        <taxon>Betaproteobacteria</taxon>
        <taxon>Burkholderiales</taxon>
        <taxon>Burkholderiaceae</taxon>
        <taxon>Burkholderia</taxon>
        <taxon>Burkholderia cepacia complex</taxon>
    </lineage>
</organism>
<dbReference type="RefSeq" id="WP_059239082.1">
    <property type="nucleotide sequence ID" value="NZ_CABVPX010000027.1"/>
</dbReference>
<dbReference type="Proteomes" id="UP000494172">
    <property type="component" value="Unassembled WGS sequence"/>
</dbReference>
<keyword evidence="5" id="KW-1185">Reference proteome</keyword>
<dbReference type="EMBL" id="CABVPX010000027">
    <property type="protein sequence ID" value="VWC15114.1"/>
    <property type="molecule type" value="Genomic_DNA"/>
</dbReference>
<keyword evidence="1" id="KW-1133">Transmembrane helix</keyword>